<evidence type="ECO:0000313" key="3">
    <source>
        <dbReference type="EMBL" id="KAF6829740.1"/>
    </source>
</evidence>
<keyword evidence="1" id="KW-0472">Membrane</keyword>
<reference evidence="3" key="1">
    <citation type="journal article" date="2020" name="Phytopathology">
        <title>Genome Sequence Resources of Colletotrichum truncatum, C. plurivorum, C. musicola, and C. sojae: Four Species Pathogenic to Soybean (Glycine max).</title>
        <authorList>
            <person name="Rogerio F."/>
            <person name="Boufleur T.R."/>
            <person name="Ciampi-Guillardi M."/>
            <person name="Sukno S.A."/>
            <person name="Thon M.R."/>
            <person name="Massola Junior N.S."/>
            <person name="Baroncelli R."/>
        </authorList>
    </citation>
    <scope>NUCLEOTIDE SEQUENCE</scope>
    <source>
        <strain evidence="3">LFN0074</strain>
    </source>
</reference>
<evidence type="ECO:0000256" key="1">
    <source>
        <dbReference type="SAM" id="Phobius"/>
    </source>
</evidence>
<sequence>MVLRSSKLWELPTSDGRDVENLENWFLANPGAINPPESSFIEKTADLMSIVPKVKSPLRRAQERVSNFDLSPLFKFSPAGDVYDPETVRYHSDKRIERFITATIIAVGFLMLIAPLWIIVFVSGDLQRLGVITAFVALFLCLLSSVTVAKPFETLAATAAYTAVLMVFMQSGSSD</sequence>
<dbReference type="Pfam" id="PF20237">
    <property type="entry name" value="DUF6594"/>
    <property type="match status" value="1"/>
</dbReference>
<feature type="transmembrane region" description="Helical" evidence="1">
    <location>
        <begin position="155"/>
        <end position="173"/>
    </location>
</feature>
<dbReference type="InterPro" id="IPR046529">
    <property type="entry name" value="DUF6594"/>
</dbReference>
<evidence type="ECO:0000259" key="2">
    <source>
        <dbReference type="Pfam" id="PF20237"/>
    </source>
</evidence>
<proteinExistence type="predicted"/>
<protein>
    <recommendedName>
        <fullName evidence="2">DUF6594 domain-containing protein</fullName>
    </recommendedName>
</protein>
<feature type="transmembrane region" description="Helical" evidence="1">
    <location>
        <begin position="129"/>
        <end position="148"/>
    </location>
</feature>
<dbReference type="PANTHER" id="PTHR34502">
    <property type="entry name" value="DUF6594 DOMAIN-CONTAINING PROTEIN-RELATED"/>
    <property type="match status" value="1"/>
</dbReference>
<comment type="caution">
    <text evidence="3">The sequence shown here is derived from an EMBL/GenBank/DDBJ whole genome shotgun (WGS) entry which is preliminary data.</text>
</comment>
<dbReference type="OrthoDB" id="4837397at2759"/>
<keyword evidence="1" id="KW-0812">Transmembrane</keyword>
<feature type="domain" description="DUF6594" evidence="2">
    <location>
        <begin position="2"/>
        <end position="166"/>
    </location>
</feature>
<dbReference type="AlphaFoldDB" id="A0A8H6KEQ9"/>
<dbReference type="PANTHER" id="PTHR34502:SF4">
    <property type="entry name" value="DUF6594 DOMAIN-CONTAINING PROTEIN"/>
    <property type="match status" value="1"/>
</dbReference>
<dbReference type="EMBL" id="WIGM01000302">
    <property type="protein sequence ID" value="KAF6829740.1"/>
    <property type="molecule type" value="Genomic_DNA"/>
</dbReference>
<name>A0A8H6KEQ9_9PEZI</name>
<dbReference type="Proteomes" id="UP000639643">
    <property type="component" value="Unassembled WGS sequence"/>
</dbReference>
<evidence type="ECO:0000313" key="4">
    <source>
        <dbReference type="Proteomes" id="UP000639643"/>
    </source>
</evidence>
<accession>A0A8H6KEQ9</accession>
<gene>
    <name evidence="3" type="ORF">CMUS01_08026</name>
</gene>
<feature type="transmembrane region" description="Helical" evidence="1">
    <location>
        <begin position="99"/>
        <end position="123"/>
    </location>
</feature>
<organism evidence="3 4">
    <name type="scientific">Colletotrichum musicola</name>
    <dbReference type="NCBI Taxonomy" id="2175873"/>
    <lineage>
        <taxon>Eukaryota</taxon>
        <taxon>Fungi</taxon>
        <taxon>Dikarya</taxon>
        <taxon>Ascomycota</taxon>
        <taxon>Pezizomycotina</taxon>
        <taxon>Sordariomycetes</taxon>
        <taxon>Hypocreomycetidae</taxon>
        <taxon>Glomerellales</taxon>
        <taxon>Glomerellaceae</taxon>
        <taxon>Colletotrichum</taxon>
        <taxon>Colletotrichum orchidearum species complex</taxon>
    </lineage>
</organism>
<keyword evidence="1" id="KW-1133">Transmembrane helix</keyword>
<keyword evidence="4" id="KW-1185">Reference proteome</keyword>